<keyword evidence="11" id="KW-0505">Motor protein</keyword>
<dbReference type="InterPro" id="IPR041466">
    <property type="entry name" value="Dynein_AAA5_ext"/>
</dbReference>
<keyword evidence="6" id="KW-0547">Nucleotide-binding</keyword>
<protein>
    <submittedName>
        <fullName evidence="19">DHC_N1 domain-containing protein</fullName>
    </submittedName>
</protein>
<dbReference type="Gene3D" id="1.20.58.1120">
    <property type="match status" value="1"/>
</dbReference>
<gene>
    <name evidence="17" type="ORF">TTAC_LOCUS8783</name>
</gene>
<name>A0A0R3X5P1_HYDTA</name>
<feature type="region of interest" description="Disordered" evidence="15">
    <location>
        <begin position="1055"/>
        <end position="1097"/>
    </location>
</feature>
<proteinExistence type="inferred from homology"/>
<feature type="domain" description="AAA+ ATPase" evidence="16">
    <location>
        <begin position="2296"/>
        <end position="2425"/>
    </location>
</feature>
<dbReference type="Gene3D" id="1.20.920.20">
    <property type="match status" value="1"/>
</dbReference>
<evidence type="ECO:0000313" key="17">
    <source>
        <dbReference type="EMBL" id="VDM33429.1"/>
    </source>
</evidence>
<dbReference type="SUPFAM" id="SSF52540">
    <property type="entry name" value="P-loop containing nucleoside triphosphate hydrolases"/>
    <property type="match status" value="4"/>
</dbReference>
<dbReference type="Pfam" id="PF03028">
    <property type="entry name" value="Dynein_heavy"/>
    <property type="match status" value="1"/>
</dbReference>
<dbReference type="Pfam" id="PF17857">
    <property type="entry name" value="AAA_lid_1"/>
    <property type="match status" value="1"/>
</dbReference>
<dbReference type="InterPro" id="IPR024743">
    <property type="entry name" value="Dynein_HC_stalk"/>
</dbReference>
<keyword evidence="10" id="KW-0969">Cilium</keyword>
<dbReference type="GO" id="GO:0051959">
    <property type="term" value="F:dynein light intermediate chain binding"/>
    <property type="evidence" value="ECO:0007669"/>
    <property type="project" value="InterPro"/>
</dbReference>
<evidence type="ECO:0000256" key="3">
    <source>
        <dbReference type="ARBA" id="ARBA00022490"/>
    </source>
</evidence>
<evidence type="ECO:0000256" key="13">
    <source>
        <dbReference type="ARBA" id="ARBA00023273"/>
    </source>
</evidence>
<dbReference type="GO" id="GO:0005874">
    <property type="term" value="C:microtubule"/>
    <property type="evidence" value="ECO:0007669"/>
    <property type="project" value="UniProtKB-KW"/>
</dbReference>
<dbReference type="FunFam" id="3.20.180.20:FF:000001">
    <property type="entry name" value="Dynein axonemal heavy chain 5"/>
    <property type="match status" value="1"/>
</dbReference>
<dbReference type="InterPro" id="IPR042228">
    <property type="entry name" value="Dynein_linker_3"/>
</dbReference>
<dbReference type="InterPro" id="IPR035699">
    <property type="entry name" value="AAA_6"/>
</dbReference>
<keyword evidence="8" id="KW-0243">Dynein</keyword>
<dbReference type="Pfam" id="PF12780">
    <property type="entry name" value="AAA_8"/>
    <property type="match status" value="1"/>
</dbReference>
<dbReference type="Gene3D" id="6.10.140.1060">
    <property type="match status" value="1"/>
</dbReference>
<dbReference type="Gene3D" id="1.10.8.720">
    <property type="entry name" value="Region D6 of dynein motor"/>
    <property type="match status" value="1"/>
</dbReference>
<dbReference type="InterPro" id="IPR026983">
    <property type="entry name" value="DHC"/>
</dbReference>
<dbReference type="PANTHER" id="PTHR46532:SF4">
    <property type="entry name" value="AAA+ ATPASE DOMAIN-CONTAINING PROTEIN"/>
    <property type="match status" value="1"/>
</dbReference>
<dbReference type="Gene3D" id="1.10.8.1220">
    <property type="match status" value="1"/>
</dbReference>
<evidence type="ECO:0000256" key="2">
    <source>
        <dbReference type="ARBA" id="ARBA00008887"/>
    </source>
</evidence>
<comment type="subcellular location">
    <subcellularLocation>
        <location evidence="1">Cytoplasm</location>
        <location evidence="1">Cytoskeleton</location>
        <location evidence="1">Cilium axoneme</location>
    </subcellularLocation>
</comment>
<dbReference type="Pfam" id="PF12775">
    <property type="entry name" value="AAA_7"/>
    <property type="match status" value="1"/>
</dbReference>
<comment type="similarity">
    <text evidence="2">Belongs to the dynein heavy chain family.</text>
</comment>
<dbReference type="Gene3D" id="3.40.50.300">
    <property type="entry name" value="P-loop containing nucleotide triphosphate hydrolases"/>
    <property type="match status" value="5"/>
</dbReference>
<evidence type="ECO:0000256" key="9">
    <source>
        <dbReference type="ARBA" id="ARBA00023054"/>
    </source>
</evidence>
<evidence type="ECO:0000256" key="15">
    <source>
        <dbReference type="SAM" id="MobiDB-lite"/>
    </source>
</evidence>
<dbReference type="GO" id="GO:0007018">
    <property type="term" value="P:microtubule-based movement"/>
    <property type="evidence" value="ECO:0007669"/>
    <property type="project" value="InterPro"/>
</dbReference>
<dbReference type="Gene3D" id="1.20.140.100">
    <property type="entry name" value="Dynein heavy chain, N-terminal domain 2"/>
    <property type="match status" value="1"/>
</dbReference>
<dbReference type="OrthoDB" id="286107at2759"/>
<dbReference type="Pfam" id="PF12774">
    <property type="entry name" value="AAA_6"/>
    <property type="match status" value="1"/>
</dbReference>
<dbReference type="Gene3D" id="1.10.8.710">
    <property type="match status" value="1"/>
</dbReference>
<dbReference type="FunFam" id="3.40.50.300:FF:000320">
    <property type="entry name" value="Dynein, axonemal, heavy chain 5"/>
    <property type="match status" value="1"/>
</dbReference>
<dbReference type="InterPro" id="IPR013594">
    <property type="entry name" value="Dynein_heavy_tail"/>
</dbReference>
<dbReference type="GO" id="GO:0005524">
    <property type="term" value="F:ATP binding"/>
    <property type="evidence" value="ECO:0007669"/>
    <property type="project" value="UniProtKB-KW"/>
</dbReference>
<dbReference type="InterPro" id="IPR035706">
    <property type="entry name" value="AAA_9"/>
</dbReference>
<feature type="domain" description="AAA+ ATPase" evidence="16">
    <location>
        <begin position="3001"/>
        <end position="3159"/>
    </location>
</feature>
<dbReference type="FunFam" id="1.10.8.710:FF:000003">
    <property type="entry name" value="Dynein axonemal heavy chain 5"/>
    <property type="match status" value="1"/>
</dbReference>
<dbReference type="GO" id="GO:0008569">
    <property type="term" value="F:minus-end-directed microtubule motor activity"/>
    <property type="evidence" value="ECO:0007669"/>
    <property type="project" value="InterPro"/>
</dbReference>
<dbReference type="FunFam" id="1.10.8.1220:FF:000001">
    <property type="entry name" value="Dynein axonemal heavy chain 5"/>
    <property type="match status" value="1"/>
</dbReference>
<reference evidence="17 18" key="2">
    <citation type="submission" date="2018-11" db="EMBL/GenBank/DDBJ databases">
        <authorList>
            <consortium name="Pathogen Informatics"/>
        </authorList>
    </citation>
    <scope>NUCLEOTIDE SEQUENCE [LARGE SCALE GENOMIC DNA]</scope>
</reference>
<keyword evidence="5" id="KW-0677">Repeat</keyword>
<dbReference type="InterPro" id="IPR041589">
    <property type="entry name" value="DNAH3_AAA_lid_1"/>
</dbReference>
<feature type="coiled-coil region" evidence="14">
    <location>
        <begin position="3506"/>
        <end position="3554"/>
    </location>
</feature>
<dbReference type="Proteomes" id="UP000274429">
    <property type="component" value="Unassembled WGS sequence"/>
</dbReference>
<accession>A0A0R3X5P1</accession>
<evidence type="ECO:0000256" key="1">
    <source>
        <dbReference type="ARBA" id="ARBA00004430"/>
    </source>
</evidence>
<dbReference type="InterPro" id="IPR024317">
    <property type="entry name" value="Dynein_heavy_chain_D4_dom"/>
</dbReference>
<dbReference type="WBParaSite" id="TTAC_0000879801-mRNA-1">
    <property type="protein sequence ID" value="TTAC_0000879801-mRNA-1"/>
    <property type="gene ID" value="TTAC_0000879801"/>
</dbReference>
<dbReference type="FunFam" id="3.40.50.300:FF:001080">
    <property type="entry name" value="Dynein, axonemal, heavy chain 5"/>
    <property type="match status" value="1"/>
</dbReference>
<dbReference type="Pfam" id="PF18198">
    <property type="entry name" value="AAA_lid_11"/>
    <property type="match status" value="1"/>
</dbReference>
<dbReference type="Pfam" id="PF12781">
    <property type="entry name" value="AAA_9"/>
    <property type="match status" value="1"/>
</dbReference>
<dbReference type="GO" id="GO:0097729">
    <property type="term" value="C:9+2 motile cilium"/>
    <property type="evidence" value="ECO:0007669"/>
    <property type="project" value="UniProtKB-ARBA"/>
</dbReference>
<sequence length="4390" mass="502608">MFRRTADTADSITPAHECLVGYITSILGISRRITLRALLNAENKSVCSNFLQSKDPASAALFVGVQSLNDRPFDPSMVASFQIKFSNAASFPQKVEGILFLDIGSDEGSITKENFKTRVFIMRRPLPIPDMYQWLSQIIKAFFIPAMQAQEANLGMMMHQTKQSFIFAVNEYIEALETNDLCSKEKFKLFPYRDIDVEALKDSQNVHEAARNLENLGLLEECVCHWMRQVSLEVQEVDMIREEMPNSGPRTEMRFWRQRAARFYQIMKEMNAILVKKILNVLEVATSNTVPIWKELDNRVVAIHSEALKNAKFLQVVIQRCDPLYRYEINEMRHGMGDLMHCLQCLYSYSPHYRSFAHMTSLFIKVSQSVYLCAAMTRFIITNQMIIGCRGYVFESTHGSIWSQDLDQLAERLKSCIALNQAYQNAYHKVQKNTRADRKMMKFSEAQVFGDFNAFVTRAEAILLVIGSIKKYAVLRNVAFDGKDELVEHFEKICDFITSRNYNFLDLGNSQFVEDFEHFGSEIKTLQENVQSAYNFQCNRSSTVLQNLRQALRLRRAQLPILEQESRYKRLINQLRAEFDKIGEIYTRDAENPPTQRNFPPYAGRIAWARNYYLRMAEPMSILWNQCPSACASREGQRTIRKFNRISETLVAYEITVFQAWKTFANKLSGLHASILIVQKTSPQITYVANFDENIRMVLREISCLDRLGCPISTIAEELHRRGLFLKKRLNKVQTMLRHKNDVEQMIPPNLEKLFVVRVYRINEALAPGLYIHDWYTSLFEKWIANCESVIHGLAKAIQGAKDILDYQINPTLTAMEQCKFVRFPDQPERHPYELPSGRGNAAILAISPPVTSAGVASGSGSATSPRPSTYAGLYFQSRREPGVGWTLNEFIRTTVEQANNAAALLQQLSQIAFEAAETYATMALTDFDEFVKLFGERYRREGAEPSSSTNADGAGGSHVTSPSTLENKEDANETGMYQESKKIIVQTAIAIDELIRNYGQLAVEAVIKSVRGSLDDFWRIFGSRDCLGLLKDVENKKRKAGGGHVETINELTSFTEAGGTRDRGSRNSLRFSATQTSPTSTLSPRTLSDRSPLRPSSRSIYGGQLSAVHGSSVQTNEQDINCYTDVRHDKEIYKLQSLLLTWINSTKKVNFLPGDQIMEMTSVLSPFHDFLQLWTSSPMDNLQEFLIEHSTPTIVDIEEVCSKLYEVEKSLLNLYDIYYIGPMEIHTNGFKYLALRRLKEHQQVFVDLCVERLIYPVFSEMAQMEATDRIISKSPKTIADISTIMESISNFRSIDVEVEMKIMLAEESQQMLSKYKAQLSIEIVDRVESVRWIFYRVKDRISKVMDELLAVEKTYQEDLRQRAIILKDEINDFIEAFNLKGPQEPNISQTEAIDRQMIVRNNYERLIMKAEEILRGQRLFGLSEMNLSNLRAVGKQMEMLQRLYSLYNSVHNVVNEFRETPWREANFQEIEHSLLTLQTRCRKLPAVLKSSTLYSDLETTLSNLLGKMPILHLVRNPAMKSRHWAVISQITGQPNIDPEADSTISTKVIIDLPIGLGDGATREAVEDVCVGATREKEIEVKLQRVAQDWEEQEFVLTAFKNRGELLLKGSRIAEIQSLLEDSLMTLTSLSNSRQEGIGEKLFETIVKWVNNLATVNEVLDYWVKVQSLWVYLEAVFVGGDIGRQLPQEARRFLAVDKSWVKIIDRARDTPSVVTCCTSDTTLMDLLPRMLEQLEICQRSLSGYLESKRLLFPRFFFVSDSVLLEILGQASTPEAIQPHLLKIFDSIHHLRFIKEDVWISAVYSPLNEELILNPQLQCEGPVEMWLLRLLVTVKYSLFDCIHTTHNRLIDTDINLQQFFDEQICQMATLAVQMVWTLDATLALNGSRENAKIMTDVCQKFETLLEVLISRTTANLSPRERTKYETLVTIHLHQKDVFDDIVQQGIHSPEDFDWLKQTRVYFMEENAMCVVSITNVNFEYQYEFLGCTERLVITPLTDRCYITLAQALSMFMKFFGVYLSIDITKDCFACLVQDMGRCLGQYVVVFNCSDQMDFRGLGRIFKGLAQSGAWGCFDEFNRIELPVLSVAAQQIAIVLFAKRDQKTDFIFSDGDVVTLNPEFGIFITMNPGYAGRQELPENLKTNFRTVAMMVPDRLIIIRVRMASCGIIDNLTLAKKFFYLYNLCEEQLSNQVHYDFGLRNILSVLRTLGAVRRNDPEEGENKIVMRVLRDMNLSKLVDQDEPLFLSILRDLFPGVTLGRSRKDAEIGEPLEQNAKEINLTAHKPWILKVLQLYETQKVRHGMMILGPSGSGKTKCVELLLKTLSDVDEVRREVRMNPKAITTSQMFGRLDVATNDWTDGIFSTLWRRTTRMKPKEHCWLVLDGPVDAIWIENLNSVLDDNMTLTLANGDRIPMAPRCKILFEVDNVDNASPATISRNGMVFFSSSTINWEPLVKTWINSRLKSQRARLMELATAVLPPIIKFVTREIHVNMPFLEAFYVAQFCTVFNAVANSEVSESMLIEMYFLFALTWSFGALLERPDRVKFDEHLRDSEVFGKLNMPPPIIRGKAVTIFDYRVDYQHGRWDYWGSLVPSYDYPRWGYVEFERVLVPNQDNVVTEYLMQSVCKTGHSVLLFGESGTAKTAIINKYMKSFNEDTDIARNCNFSSATTPFSFQTSVEAFVDKRVGLTFGPPLGKKLTIFIDDISMPIVNKWGDQVANEIVRQTMECGGFYSLRKPGEFITIVDIQFTAAMVTPGGGRNDIPMRLKRQFCVFNCSLPSDASLDTIFTTIAVGHFSMDRGFTREIQELAITLVPLTRRVWASVKAKMLPTPRNFHYIFNLRDLSRIWRGITFATSEHVFCGFPKQVFQTREYLILLWKNELTRVLSDRLTNQEDKTWFSDKLQQLTTGFFGEGMNAVLNQKVSFCDFIRPDEESDDSKSGEISTESLIVSTKHYEPVFDIEALRQRLMKFLEMMNAENRGTPLKVVLFNHIIGHIVRACRALRSDRGNILMVGVGGSGKDTTIKLAAYVCGYRLFTINTRRYFFCGSSTSELFVVCLCSVYTVMNLLEDIKMIYRRAGMEGKGIVFQFNDANIKDEIFLDHINNILMGGMVETYFNREELDEAGNSIITTYRRENPRQSCEGRQLIDFFLSRARRHMHIALLFSPIGERFRARALAFPGLVAGCTIDWFHAWPRDALIACAERIFQEPPAITLAFANPSISVACVNVAADVHLYVERMCVSYARITRRTNHVTPKTFFHFLNTCKAIYGRKHAELTEIAYRMDTGVRRLQEARESIAYLKIELAAAEEDLKEANYFAEQVLQRVLEETEIAAGAKSRVEVLKQRCEEIVLSMERDREEAQEKLVTAQPALKEAEEALNTIKVGDIATVRKLQKPPNLIMRIMDCVNILFYRPMLPIQMDSEKPQSFTPSWTESIRFLSNQNFLTLLTNYPKHILTEEMIDLMEPYIAAPDYNPRSARKTCGNVAGLLQWTLAIMKYFFVSKVVVPLQDSLKKSEQLLERAQGQLKEVESELEEKTATLNKVQIEHEVALKRKQKLKDEADLCIRRMDTANQLIEGLSGEAMRWSETSRIHTQEIVLLTGNAIALAFFLTYMGGFNQAARFSALKYCIHLLQKYGVPQSERLDYIKALASPIIVNEWKMKGLPVDELSVQNAVIATAKLRYPLIIDPQGQAKKWLTNLYAGRVIVASVSSKKFRTYVEEALNAGKYLIIEGVMEDLDPGLDQLITQSFYVVGTNLQVKIWEYETTVDSNFQLFLTTQLANPAFAPELLANAVLIDFNVTVKGLEDQLLANVVSVERAKLESLRIELLNRTVENRKRIESLQINLLYRLANTKGSLLDDQDLLEVLKSTKVTSEEVMEQLAKSKQAEAEIEEAREEYRPVAERGALIFFLLEDMAKINHMYETGLPQFLVLFNQSLIDSDESSVTQKRIQKIVNYMTKCMWKFYTRGYYKKDFVMFTLALALRIELQMKNIHRDEVEVFIKGGSALSLHSCPPKPAKWIADDVWLNINALSRLPAFTSLVDQVIGSERKWRRWHEVEAPEEGIFPLNYDADLSTFGRLLFIRTWCPDRVVHQARKYISETLGHRFAEETLLNVEEIYADSTAKTPIINLLTVGADPTLLIEQLARRLQTEFRFISMGQGQEVHARQYIEQAMRQGSWVLLQNCHLSLDYINELSTLLAGLRTESESHRRFTTDALSYTDTLDESVIEQHTPQPNMSYTSSMKPVASDQFRLWITTEDHSRFPVNCLQMSVKFTNQPPEGLRSGLIRTFSDISQDLLDACVSMHWKVILYAVAFLHRALEGRRKFTPIGWSVPYEFNLADYSASVEFMRSHIDEIEVMKRNIRSSVSNHLFWANRMRFPQRTCSNLVYLVKVYVKLS</sequence>
<evidence type="ECO:0000256" key="5">
    <source>
        <dbReference type="ARBA" id="ARBA00022737"/>
    </source>
</evidence>
<evidence type="ECO:0000256" key="12">
    <source>
        <dbReference type="ARBA" id="ARBA00023212"/>
    </source>
</evidence>
<dbReference type="STRING" id="6205.A0A0R3X5P1"/>
<keyword evidence="3" id="KW-0963">Cytoplasm</keyword>
<evidence type="ECO:0000256" key="8">
    <source>
        <dbReference type="ARBA" id="ARBA00023017"/>
    </source>
</evidence>
<dbReference type="InterPro" id="IPR042219">
    <property type="entry name" value="AAA_lid_11_sf"/>
</dbReference>
<evidence type="ECO:0000313" key="19">
    <source>
        <dbReference type="WBParaSite" id="TTAC_0000879801-mRNA-1"/>
    </source>
</evidence>
<dbReference type="PANTHER" id="PTHR46532">
    <property type="entry name" value="MALE FERTILITY FACTOR KL5"/>
    <property type="match status" value="1"/>
</dbReference>
<feature type="domain" description="AAA+ ATPase" evidence="16">
    <location>
        <begin position="2624"/>
        <end position="2764"/>
    </location>
</feature>
<dbReference type="Gene3D" id="3.20.180.20">
    <property type="entry name" value="Dynein heavy chain, N-terminal domain 2"/>
    <property type="match status" value="1"/>
</dbReference>
<dbReference type="FunFam" id="3.40.50.300:FF:000049">
    <property type="entry name" value="Dynein, axonemal, heavy chain 5"/>
    <property type="match status" value="1"/>
</dbReference>
<evidence type="ECO:0000256" key="7">
    <source>
        <dbReference type="ARBA" id="ARBA00022840"/>
    </source>
</evidence>
<organism evidence="19">
    <name type="scientific">Hydatigena taeniaeformis</name>
    <name type="common">Feline tapeworm</name>
    <name type="synonym">Taenia taeniaeformis</name>
    <dbReference type="NCBI Taxonomy" id="6205"/>
    <lineage>
        <taxon>Eukaryota</taxon>
        <taxon>Metazoa</taxon>
        <taxon>Spiralia</taxon>
        <taxon>Lophotrochozoa</taxon>
        <taxon>Platyhelminthes</taxon>
        <taxon>Cestoda</taxon>
        <taxon>Eucestoda</taxon>
        <taxon>Cyclophyllidea</taxon>
        <taxon>Taeniidae</taxon>
        <taxon>Hydatigera</taxon>
    </lineage>
</organism>
<keyword evidence="7" id="KW-0067">ATP-binding</keyword>
<dbReference type="InterPro" id="IPR013602">
    <property type="entry name" value="Dynein_heavy_linker"/>
</dbReference>
<feature type="coiled-coil region" evidence="14">
    <location>
        <begin position="3870"/>
        <end position="3897"/>
    </location>
</feature>
<keyword evidence="12" id="KW-0206">Cytoskeleton</keyword>
<evidence type="ECO:0000256" key="11">
    <source>
        <dbReference type="ARBA" id="ARBA00023175"/>
    </source>
</evidence>
<evidence type="ECO:0000256" key="10">
    <source>
        <dbReference type="ARBA" id="ARBA00023069"/>
    </source>
</evidence>
<dbReference type="GO" id="GO:0005858">
    <property type="term" value="C:axonemal dynein complex"/>
    <property type="evidence" value="ECO:0007669"/>
    <property type="project" value="TreeGrafter"/>
</dbReference>
<feature type="region of interest" description="Disordered" evidence="15">
    <location>
        <begin position="942"/>
        <end position="975"/>
    </location>
</feature>
<dbReference type="FunFam" id="3.40.50.300:FF:000063">
    <property type="entry name" value="dynein heavy chain 6, axonemal"/>
    <property type="match status" value="1"/>
</dbReference>
<dbReference type="InterPro" id="IPR004273">
    <property type="entry name" value="Dynein_heavy_D6_P-loop"/>
</dbReference>
<dbReference type="FunFam" id="1.20.140.100:FF:000003">
    <property type="entry name" value="Dynein, axonemal, heavy chain 5"/>
    <property type="match status" value="1"/>
</dbReference>
<dbReference type="InterPro" id="IPR043157">
    <property type="entry name" value="Dynein_AAA1S"/>
</dbReference>
<keyword evidence="18" id="KW-1185">Reference proteome</keyword>
<evidence type="ECO:0000313" key="18">
    <source>
        <dbReference type="Proteomes" id="UP000274429"/>
    </source>
</evidence>
<evidence type="ECO:0000256" key="4">
    <source>
        <dbReference type="ARBA" id="ARBA00022701"/>
    </source>
</evidence>
<feature type="compositionally biased region" description="Low complexity" evidence="15">
    <location>
        <begin position="1075"/>
        <end position="1087"/>
    </location>
</feature>
<dbReference type="InterPro" id="IPR041658">
    <property type="entry name" value="AAA_lid_11"/>
</dbReference>
<feature type="coiled-coil region" evidence="14">
    <location>
        <begin position="3338"/>
        <end position="3372"/>
    </location>
</feature>
<dbReference type="InterPro" id="IPR042222">
    <property type="entry name" value="Dynein_2_N"/>
</dbReference>
<dbReference type="Pfam" id="PF12777">
    <property type="entry name" value="MT"/>
    <property type="match status" value="1"/>
</dbReference>
<keyword evidence="9 14" id="KW-0175">Coiled coil</keyword>
<evidence type="ECO:0000259" key="16">
    <source>
        <dbReference type="SMART" id="SM00382"/>
    </source>
</evidence>
<reference evidence="19" key="1">
    <citation type="submission" date="2016-04" db="UniProtKB">
        <authorList>
            <consortium name="WormBaseParasite"/>
        </authorList>
    </citation>
    <scope>IDENTIFICATION</scope>
</reference>
<evidence type="ECO:0000256" key="6">
    <source>
        <dbReference type="ARBA" id="ARBA00022741"/>
    </source>
</evidence>
<dbReference type="Gene3D" id="1.10.472.130">
    <property type="match status" value="1"/>
</dbReference>
<dbReference type="Pfam" id="PF08385">
    <property type="entry name" value="DHC_N1"/>
    <property type="match status" value="1"/>
</dbReference>
<dbReference type="InterPro" id="IPR027417">
    <property type="entry name" value="P-loop_NTPase"/>
</dbReference>
<dbReference type="GO" id="GO:0045505">
    <property type="term" value="F:dynein intermediate chain binding"/>
    <property type="evidence" value="ECO:0007669"/>
    <property type="project" value="InterPro"/>
</dbReference>
<dbReference type="SMART" id="SM00382">
    <property type="entry name" value="AAA"/>
    <property type="match status" value="3"/>
</dbReference>
<keyword evidence="13" id="KW-0966">Cell projection</keyword>
<dbReference type="Pfam" id="PF17852">
    <property type="entry name" value="Dynein_AAA_lid"/>
    <property type="match status" value="1"/>
</dbReference>
<dbReference type="Pfam" id="PF08393">
    <property type="entry name" value="DHC_N2"/>
    <property type="match status" value="1"/>
</dbReference>
<evidence type="ECO:0000256" key="14">
    <source>
        <dbReference type="SAM" id="Coils"/>
    </source>
</evidence>
<dbReference type="EMBL" id="UYWX01020586">
    <property type="protein sequence ID" value="VDM33429.1"/>
    <property type="molecule type" value="Genomic_DNA"/>
</dbReference>
<dbReference type="InterPro" id="IPR003593">
    <property type="entry name" value="AAA+_ATPase"/>
</dbReference>
<dbReference type="Gene3D" id="1.20.920.30">
    <property type="match status" value="1"/>
</dbReference>
<keyword evidence="4" id="KW-0493">Microtubule</keyword>